<proteinExistence type="predicted"/>
<dbReference type="EMBL" id="CAESAD010000023">
    <property type="protein sequence ID" value="CAB4345659.1"/>
    <property type="molecule type" value="Genomic_DNA"/>
</dbReference>
<dbReference type="AlphaFoldDB" id="A0A6J5ZWR6"/>
<protein>
    <submittedName>
        <fullName evidence="2">Unannotated protein</fullName>
    </submittedName>
</protein>
<accession>A0A6J5ZWR6</accession>
<evidence type="ECO:0000313" key="2">
    <source>
        <dbReference type="EMBL" id="CAB4345659.1"/>
    </source>
</evidence>
<sequence>MMATSNTATDGNSALGITIPVLGAGVLYLVASFVDKRDDSADEK</sequence>
<reference evidence="2" key="1">
    <citation type="submission" date="2020-05" db="EMBL/GenBank/DDBJ databases">
        <authorList>
            <person name="Chiriac C."/>
            <person name="Salcher M."/>
            <person name="Ghai R."/>
            <person name="Kavagutti S V."/>
        </authorList>
    </citation>
    <scope>NUCLEOTIDE SEQUENCE</scope>
</reference>
<organism evidence="2">
    <name type="scientific">freshwater metagenome</name>
    <dbReference type="NCBI Taxonomy" id="449393"/>
    <lineage>
        <taxon>unclassified sequences</taxon>
        <taxon>metagenomes</taxon>
        <taxon>ecological metagenomes</taxon>
    </lineage>
</organism>
<gene>
    <name evidence="2" type="ORF">UFOPK3925_01636</name>
</gene>
<evidence type="ECO:0000256" key="1">
    <source>
        <dbReference type="SAM" id="Phobius"/>
    </source>
</evidence>
<keyword evidence="1" id="KW-0812">Transmembrane</keyword>
<feature type="transmembrane region" description="Helical" evidence="1">
    <location>
        <begin position="12"/>
        <end position="34"/>
    </location>
</feature>
<keyword evidence="1" id="KW-0472">Membrane</keyword>
<name>A0A6J5ZWR6_9ZZZZ</name>
<keyword evidence="1" id="KW-1133">Transmembrane helix</keyword>